<dbReference type="InterPro" id="IPR011059">
    <property type="entry name" value="Metal-dep_hydrolase_composite"/>
</dbReference>
<gene>
    <name evidence="3" type="ORF">H3Z74_17500</name>
</gene>
<dbReference type="InterPro" id="IPR032466">
    <property type="entry name" value="Metal_Hydrolase"/>
</dbReference>
<dbReference type="InterPro" id="IPR051781">
    <property type="entry name" value="Metallo-dep_Hydrolase"/>
</dbReference>
<dbReference type="SUPFAM" id="SSF51338">
    <property type="entry name" value="Composite domain of metallo-dependent hydrolases"/>
    <property type="match status" value="1"/>
</dbReference>
<evidence type="ECO:0000259" key="2">
    <source>
        <dbReference type="Pfam" id="PF01979"/>
    </source>
</evidence>
<dbReference type="PANTHER" id="PTHR43135:SF3">
    <property type="entry name" value="ALPHA-D-RIBOSE 1-METHYLPHOSPHONATE 5-TRIPHOSPHATE DIPHOSPHATASE"/>
    <property type="match status" value="1"/>
</dbReference>
<dbReference type="InterPro" id="IPR006680">
    <property type="entry name" value="Amidohydro-rel"/>
</dbReference>
<keyword evidence="1" id="KW-0732">Signal</keyword>
<feature type="domain" description="Amidohydrolase-related" evidence="2">
    <location>
        <begin position="337"/>
        <end position="391"/>
    </location>
</feature>
<feature type="signal peptide" evidence="1">
    <location>
        <begin position="1"/>
        <end position="21"/>
    </location>
</feature>
<dbReference type="Gene3D" id="2.30.40.10">
    <property type="entry name" value="Urease, subunit C, domain 1"/>
    <property type="match status" value="1"/>
</dbReference>
<dbReference type="RefSeq" id="WP_187760855.1">
    <property type="nucleotide sequence ID" value="NZ_CP061038.1"/>
</dbReference>
<dbReference type="PANTHER" id="PTHR43135">
    <property type="entry name" value="ALPHA-D-RIBOSE 1-METHYLPHOSPHONATE 5-TRIPHOSPHATE DIPHOSPHATASE"/>
    <property type="match status" value="1"/>
</dbReference>
<dbReference type="GO" id="GO:0016810">
    <property type="term" value="F:hydrolase activity, acting on carbon-nitrogen (but not peptide) bonds"/>
    <property type="evidence" value="ECO:0007669"/>
    <property type="project" value="InterPro"/>
</dbReference>
<dbReference type="SUPFAM" id="SSF51556">
    <property type="entry name" value="Metallo-dependent hydrolases"/>
    <property type="match status" value="1"/>
</dbReference>
<dbReference type="Gene3D" id="3.20.20.140">
    <property type="entry name" value="Metal-dependent hydrolases"/>
    <property type="match status" value="1"/>
</dbReference>
<feature type="chain" id="PRO_5028874437" evidence="1">
    <location>
        <begin position="22"/>
        <end position="430"/>
    </location>
</feature>
<accession>A0A7H0LFS4</accession>
<keyword evidence="4" id="KW-1185">Reference proteome</keyword>
<evidence type="ECO:0000256" key="1">
    <source>
        <dbReference type="SAM" id="SignalP"/>
    </source>
</evidence>
<protein>
    <submittedName>
        <fullName evidence="3">Amidohydrolase family protein</fullName>
    </submittedName>
</protein>
<dbReference type="EMBL" id="CP061038">
    <property type="protein sequence ID" value="QNQ08527.1"/>
    <property type="molecule type" value="Genomic_DNA"/>
</dbReference>
<name>A0A7H0LFS4_9SPHN</name>
<proteinExistence type="predicted"/>
<dbReference type="Proteomes" id="UP000516148">
    <property type="component" value="Chromosome"/>
</dbReference>
<dbReference type="AlphaFoldDB" id="A0A7H0LFS4"/>
<dbReference type="Pfam" id="PF01979">
    <property type="entry name" value="Amidohydro_1"/>
    <property type="match status" value="1"/>
</dbReference>
<sequence>MNAQRIAALLAALLASAPVAAQTIAITNVRILSMGRAGEVERGTLVIRDGRIAALGAGVATPANARVIDGKGGVVTPGFVLADGRMGLMDVSQVPLSVDRAQHNPSLSAAFDVSQGLNPDSAVIPVARLGGITRAILAPEYDDQGGRTLQFAGQAAAVDLGQRADMVMRPRVAMILELGENGAERAGGARGAALVELRATLADVRDYARRRAAYERGQTRDYRLSRADLEALVPVVEGRMPVIVSVDRASDIVEILALAREEKVKIILDGAAEGWRVADRIAQAGVPVILDARLDLPGSFEQLGARNDNAARLFAAGVTIAIKDGEGGSYRARELRYDTGHAVAHGLPYAAALAAITINPARMFGIDDRIGSLDIGKDADVVLWSGDPLEPLSQPGAVFVKGIEQPLTTRQTELRDRYLAKQPWGGTGAP</sequence>
<reference evidence="3 4" key="1">
    <citation type="submission" date="2020-09" db="EMBL/GenBank/DDBJ databases">
        <title>Sphingomonas sp., a new species isolated from pork steak.</title>
        <authorList>
            <person name="Heidler von Heilborn D."/>
        </authorList>
    </citation>
    <scope>NUCLEOTIDE SEQUENCE [LARGE SCALE GENOMIC DNA]</scope>
    <source>
        <strain evidence="4">S8-3T</strain>
    </source>
</reference>
<dbReference type="KEGG" id="spap:H3Z74_17500"/>
<evidence type="ECO:0000313" key="4">
    <source>
        <dbReference type="Proteomes" id="UP000516148"/>
    </source>
</evidence>
<evidence type="ECO:0000313" key="3">
    <source>
        <dbReference type="EMBL" id="QNQ08527.1"/>
    </source>
</evidence>
<organism evidence="3 4">
    <name type="scientific">Sphingomonas alpina</name>
    <dbReference type="NCBI Taxonomy" id="653931"/>
    <lineage>
        <taxon>Bacteria</taxon>
        <taxon>Pseudomonadati</taxon>
        <taxon>Pseudomonadota</taxon>
        <taxon>Alphaproteobacteria</taxon>
        <taxon>Sphingomonadales</taxon>
        <taxon>Sphingomonadaceae</taxon>
        <taxon>Sphingomonas</taxon>
    </lineage>
</organism>
<keyword evidence="3" id="KW-0378">Hydrolase</keyword>